<organism evidence="1 2">
    <name type="scientific">Oryza meyeriana var. granulata</name>
    <dbReference type="NCBI Taxonomy" id="110450"/>
    <lineage>
        <taxon>Eukaryota</taxon>
        <taxon>Viridiplantae</taxon>
        <taxon>Streptophyta</taxon>
        <taxon>Embryophyta</taxon>
        <taxon>Tracheophyta</taxon>
        <taxon>Spermatophyta</taxon>
        <taxon>Magnoliopsida</taxon>
        <taxon>Liliopsida</taxon>
        <taxon>Poales</taxon>
        <taxon>Poaceae</taxon>
        <taxon>BOP clade</taxon>
        <taxon>Oryzoideae</taxon>
        <taxon>Oryzeae</taxon>
        <taxon>Oryzinae</taxon>
        <taxon>Oryza</taxon>
        <taxon>Oryza meyeriana</taxon>
    </lineage>
</organism>
<comment type="caution">
    <text evidence="1">The sequence shown here is derived from an EMBL/GenBank/DDBJ whole genome shotgun (WGS) entry which is preliminary data.</text>
</comment>
<dbReference type="AlphaFoldDB" id="A0A6G1EWW0"/>
<protein>
    <submittedName>
        <fullName evidence="1">Uncharacterized protein</fullName>
    </submittedName>
</protein>
<gene>
    <name evidence="1" type="ORF">E2562_015184</name>
</gene>
<evidence type="ECO:0000313" key="1">
    <source>
        <dbReference type="EMBL" id="KAF0929069.1"/>
    </source>
</evidence>
<accession>A0A6G1EWW0</accession>
<sequence length="87" mass="9564">MEPPSREESPGRALDVVGYADLMDEDFVILAEESKNPKAKLQHADLTFPGCKSPGKTFPSTSTCAYEEMFSPFVDSGTFQVVVIFDI</sequence>
<dbReference type="Proteomes" id="UP000479710">
    <property type="component" value="Unassembled WGS sequence"/>
</dbReference>
<name>A0A6G1EWW0_9ORYZ</name>
<dbReference type="EMBL" id="SPHZ02000002">
    <property type="protein sequence ID" value="KAF0929069.1"/>
    <property type="molecule type" value="Genomic_DNA"/>
</dbReference>
<keyword evidence="2" id="KW-1185">Reference proteome</keyword>
<evidence type="ECO:0000313" key="2">
    <source>
        <dbReference type="Proteomes" id="UP000479710"/>
    </source>
</evidence>
<proteinExistence type="predicted"/>
<reference evidence="1 2" key="1">
    <citation type="submission" date="2019-11" db="EMBL/GenBank/DDBJ databases">
        <title>Whole genome sequence of Oryza granulata.</title>
        <authorList>
            <person name="Li W."/>
        </authorList>
    </citation>
    <scope>NUCLEOTIDE SEQUENCE [LARGE SCALE GENOMIC DNA]</scope>
    <source>
        <strain evidence="2">cv. Menghai</strain>
        <tissue evidence="1">Leaf</tissue>
    </source>
</reference>